<dbReference type="EMBL" id="JNSK01000044">
    <property type="protein sequence ID" value="KGA17367.1"/>
    <property type="molecule type" value="Genomic_DNA"/>
</dbReference>
<evidence type="ECO:0008006" key="2">
    <source>
        <dbReference type="Google" id="ProtNLM"/>
    </source>
</evidence>
<dbReference type="AlphaFoldDB" id="A0A094Q1W3"/>
<gene>
    <name evidence="1" type="ORF">GM50_11870</name>
</gene>
<proteinExistence type="predicted"/>
<comment type="caution">
    <text evidence="1">The sequence shown here is derived from an EMBL/GenBank/DDBJ whole genome shotgun (WGS) entry which is preliminary data.</text>
</comment>
<evidence type="ECO:0000313" key="1">
    <source>
        <dbReference type="EMBL" id="KGA17367.1"/>
    </source>
</evidence>
<reference evidence="1" key="1">
    <citation type="submission" date="2014-05" db="EMBL/GenBank/DDBJ databases">
        <title>Key roles for freshwater Actinobacteria revealed by deep metagenomic sequencing.</title>
        <authorList>
            <person name="Ghai R."/>
            <person name="Mizuno C.M."/>
            <person name="Picazo A."/>
            <person name="Camacho A."/>
            <person name="Rodriguez-Valera F."/>
        </authorList>
    </citation>
    <scope>NUCLEOTIDE SEQUENCE</scope>
</reference>
<dbReference type="Gene3D" id="1.10.287.1490">
    <property type="match status" value="1"/>
</dbReference>
<sequence length="309" mass="32343">MLRKVSTLSIAAALVAGVLLAAPASAAVSNGSTCTTLNKTTKVSGFTYKCVAAVKSTVTLDGTKTTIFLPASSLKVKNSKRYYLAVDCITESAAYTKTAKEIAALQTSTAKAVADLDAQIVAQGTASQGVQSQIDLLTKENAALELKVKEQTDLIPVAQKEADSLTLKIAGVQKQVDDFTVILNDSKAKLATLKADTVNATKNATAISKLSTAITQLSTSITSLKTSNSQSKIQLQSVNGSISKYNSSIMQLKSTIKKNLGSIESAKKIDGNVTSLTKTREITLANFENAKSALAQTLNSRNLLCSAGL</sequence>
<organism evidence="1">
    <name type="scientific">freshwater metagenome</name>
    <dbReference type="NCBI Taxonomy" id="449393"/>
    <lineage>
        <taxon>unclassified sequences</taxon>
        <taxon>metagenomes</taxon>
        <taxon>ecological metagenomes</taxon>
    </lineage>
</organism>
<accession>A0A094Q1W3</accession>
<protein>
    <recommendedName>
        <fullName evidence="2">Chromosome partition protein Smc</fullName>
    </recommendedName>
</protein>
<name>A0A094Q1W3_9ZZZZ</name>